<dbReference type="Proteomes" id="UP001301216">
    <property type="component" value="Unassembled WGS sequence"/>
</dbReference>
<organism evidence="3 4">
    <name type="scientific">Ochrobactrum chromiisoli</name>
    <dbReference type="NCBI Taxonomy" id="2993941"/>
    <lineage>
        <taxon>Bacteria</taxon>
        <taxon>Pseudomonadati</taxon>
        <taxon>Pseudomonadota</taxon>
        <taxon>Alphaproteobacteria</taxon>
        <taxon>Hyphomicrobiales</taxon>
        <taxon>Brucellaceae</taxon>
        <taxon>Brucella/Ochrobactrum group</taxon>
        <taxon>Ochrobactrum</taxon>
    </lineage>
</organism>
<dbReference type="NCBIfam" id="NF005559">
    <property type="entry name" value="PRK07231.1"/>
    <property type="match status" value="1"/>
</dbReference>
<gene>
    <name evidence="3" type="ORF">OPR82_18430</name>
</gene>
<dbReference type="PRINTS" id="PR00080">
    <property type="entry name" value="SDRFAMILY"/>
</dbReference>
<dbReference type="Gene3D" id="3.40.50.720">
    <property type="entry name" value="NAD(P)-binding Rossmann-like Domain"/>
    <property type="match status" value="1"/>
</dbReference>
<name>A0ABT3QT58_9HYPH</name>
<keyword evidence="2" id="KW-0560">Oxidoreductase</keyword>
<evidence type="ECO:0000313" key="3">
    <source>
        <dbReference type="EMBL" id="MCX2698705.1"/>
    </source>
</evidence>
<dbReference type="InterPro" id="IPR036291">
    <property type="entry name" value="NAD(P)-bd_dom_sf"/>
</dbReference>
<comment type="similarity">
    <text evidence="1">Belongs to the short-chain dehydrogenases/reductases (SDR) family.</text>
</comment>
<proteinExistence type="inferred from homology"/>
<dbReference type="PRINTS" id="PR00081">
    <property type="entry name" value="GDHRDH"/>
</dbReference>
<sequence>MLCFQGKTVIVTGGARGIGAAASSLFAELGANVAVLDMDLDVALETSARLNAQYPDRIFAHVIDVTNEVSVTAAFQAVEDAFGGIDVLVNNAGISIRLPTEQLSLADWQRVVDVNLTGVFLCARNVASRWIGSQKPGHPGCIVNLASIMSFSGSGLHPNISYQATKGALVNLTRSLAVEWATHGIRVNAVAPTWVRTPLVKHLIDDEATMAQISALTPLGRMAEPEEVAMSIAFLASPAASMITGHILPVDGGYLAK</sequence>
<protein>
    <submittedName>
        <fullName evidence="3">SDR family NAD(P)-dependent oxidoreductase</fullName>
    </submittedName>
</protein>
<dbReference type="PANTHER" id="PTHR42760:SF115">
    <property type="entry name" value="3-OXOACYL-[ACYL-CARRIER-PROTEIN] REDUCTASE FABG"/>
    <property type="match status" value="1"/>
</dbReference>
<evidence type="ECO:0000256" key="2">
    <source>
        <dbReference type="ARBA" id="ARBA00023002"/>
    </source>
</evidence>
<evidence type="ECO:0000256" key="1">
    <source>
        <dbReference type="ARBA" id="ARBA00006484"/>
    </source>
</evidence>
<reference evidence="3 4" key="1">
    <citation type="submission" date="2022-11" db="EMBL/GenBank/DDBJ databases">
        <title>Brucella sp. YY2X, whole genome shotgun sequencing project.</title>
        <authorList>
            <person name="Yang Y."/>
        </authorList>
    </citation>
    <scope>NUCLEOTIDE SEQUENCE [LARGE SCALE GENOMIC DNA]</scope>
    <source>
        <strain evidence="3 4">YY2X</strain>
    </source>
</reference>
<keyword evidence="4" id="KW-1185">Reference proteome</keyword>
<evidence type="ECO:0000313" key="4">
    <source>
        <dbReference type="Proteomes" id="UP001301216"/>
    </source>
</evidence>
<dbReference type="EMBL" id="JAPHAV010000013">
    <property type="protein sequence ID" value="MCX2698705.1"/>
    <property type="molecule type" value="Genomic_DNA"/>
</dbReference>
<dbReference type="CDD" id="cd05233">
    <property type="entry name" value="SDR_c"/>
    <property type="match status" value="1"/>
</dbReference>
<dbReference type="Pfam" id="PF13561">
    <property type="entry name" value="adh_short_C2"/>
    <property type="match status" value="1"/>
</dbReference>
<dbReference type="SUPFAM" id="SSF51735">
    <property type="entry name" value="NAD(P)-binding Rossmann-fold domains"/>
    <property type="match status" value="1"/>
</dbReference>
<dbReference type="PANTHER" id="PTHR42760">
    <property type="entry name" value="SHORT-CHAIN DEHYDROGENASES/REDUCTASES FAMILY MEMBER"/>
    <property type="match status" value="1"/>
</dbReference>
<comment type="caution">
    <text evidence="3">The sequence shown here is derived from an EMBL/GenBank/DDBJ whole genome shotgun (WGS) entry which is preliminary data.</text>
</comment>
<dbReference type="InterPro" id="IPR002347">
    <property type="entry name" value="SDR_fam"/>
</dbReference>
<accession>A0ABT3QT58</accession>